<proteinExistence type="predicted"/>
<keyword evidence="3" id="KW-1185">Reference proteome</keyword>
<sequence>MEIVNGYMCRDCTDVANAKKNIDPAHPKDGPQGSEKAHAQARFGAAVDWGGQLAQRVGQSDPTQASQAISRSGTNPAQQVNLLA</sequence>
<dbReference type="EMBL" id="BFBR01000003">
    <property type="protein sequence ID" value="GBF57564.1"/>
    <property type="molecule type" value="Genomic_DNA"/>
</dbReference>
<organism evidence="2 3">
    <name type="scientific">Candidatus Phycosocius bacilliformis</name>
    <dbReference type="NCBI Taxonomy" id="1445552"/>
    <lineage>
        <taxon>Bacteria</taxon>
        <taxon>Pseudomonadati</taxon>
        <taxon>Pseudomonadota</taxon>
        <taxon>Alphaproteobacteria</taxon>
        <taxon>Caulobacterales</taxon>
        <taxon>Caulobacterales incertae sedis</taxon>
        <taxon>Candidatus Phycosocius</taxon>
    </lineage>
</organism>
<feature type="compositionally biased region" description="Basic and acidic residues" evidence="1">
    <location>
        <begin position="20"/>
        <end position="29"/>
    </location>
</feature>
<dbReference type="OrthoDB" id="7190660at2"/>
<name>A0A2P2E971_9PROT</name>
<comment type="caution">
    <text evidence="2">The sequence shown here is derived from an EMBL/GenBank/DDBJ whole genome shotgun (WGS) entry which is preliminary data.</text>
</comment>
<protein>
    <submittedName>
        <fullName evidence="2">Uncharacterized protein</fullName>
    </submittedName>
</protein>
<gene>
    <name evidence="2" type="ORF">PbB2_01231</name>
</gene>
<evidence type="ECO:0000313" key="3">
    <source>
        <dbReference type="Proteomes" id="UP000245086"/>
    </source>
</evidence>
<dbReference type="Proteomes" id="UP000245086">
    <property type="component" value="Unassembled WGS sequence"/>
</dbReference>
<evidence type="ECO:0000313" key="2">
    <source>
        <dbReference type="EMBL" id="GBF57564.1"/>
    </source>
</evidence>
<feature type="compositionally biased region" description="Polar residues" evidence="1">
    <location>
        <begin position="57"/>
        <end position="84"/>
    </location>
</feature>
<feature type="region of interest" description="Disordered" evidence="1">
    <location>
        <begin position="20"/>
        <end position="84"/>
    </location>
</feature>
<evidence type="ECO:0000256" key="1">
    <source>
        <dbReference type="SAM" id="MobiDB-lite"/>
    </source>
</evidence>
<accession>A0A2P2E971</accession>
<dbReference type="RefSeq" id="WP_108984441.1">
    <property type="nucleotide sequence ID" value="NZ_BFBR01000003.1"/>
</dbReference>
<dbReference type="AlphaFoldDB" id="A0A2P2E971"/>
<reference evidence="2 3" key="1">
    <citation type="journal article" date="2018" name="Genome Announc.">
        <title>Draft Genome Sequence of "Candidatus Phycosocius bacilliformis," an Alphaproteobacterial Ectosymbiont of the Hydrocarbon-Producing Green Alga Botryococcus braunii.</title>
        <authorList>
            <person name="Tanabe Y."/>
            <person name="Yamaguchi H."/>
            <person name="Watanabe M.M."/>
        </authorList>
    </citation>
    <scope>NUCLEOTIDE SEQUENCE [LARGE SCALE GENOMIC DNA]</scope>
    <source>
        <strain evidence="2 3">BOTRYCO-2</strain>
    </source>
</reference>